<dbReference type="GO" id="GO:0006310">
    <property type="term" value="P:DNA recombination"/>
    <property type="evidence" value="ECO:0007669"/>
    <property type="project" value="InterPro"/>
</dbReference>
<evidence type="ECO:0000313" key="3">
    <source>
        <dbReference type="Proteomes" id="UP000225379"/>
    </source>
</evidence>
<organism evidence="2 3">
    <name type="scientific">Azospirillum palustre</name>
    <dbReference type="NCBI Taxonomy" id="2044885"/>
    <lineage>
        <taxon>Bacteria</taxon>
        <taxon>Pseudomonadati</taxon>
        <taxon>Pseudomonadota</taxon>
        <taxon>Alphaproteobacteria</taxon>
        <taxon>Rhodospirillales</taxon>
        <taxon>Azospirillaceae</taxon>
        <taxon>Azospirillum</taxon>
    </lineage>
</organism>
<dbReference type="OrthoDB" id="7437883at2"/>
<dbReference type="GO" id="GO:0015074">
    <property type="term" value="P:DNA integration"/>
    <property type="evidence" value="ECO:0007669"/>
    <property type="project" value="InterPro"/>
</dbReference>
<dbReference type="Gene3D" id="1.10.443.10">
    <property type="entry name" value="Intergrase catalytic core"/>
    <property type="match status" value="1"/>
</dbReference>
<feature type="compositionally biased region" description="Basic and acidic residues" evidence="1">
    <location>
        <begin position="124"/>
        <end position="147"/>
    </location>
</feature>
<dbReference type="GO" id="GO:0003677">
    <property type="term" value="F:DNA binding"/>
    <property type="evidence" value="ECO:0007669"/>
    <property type="project" value="InterPro"/>
</dbReference>
<name>A0A2B8BLH2_9PROT</name>
<feature type="compositionally biased region" description="Basic residues" evidence="1">
    <location>
        <begin position="158"/>
        <end position="170"/>
    </location>
</feature>
<proteinExistence type="predicted"/>
<evidence type="ECO:0000313" key="2">
    <source>
        <dbReference type="EMBL" id="PGH58252.1"/>
    </source>
</evidence>
<evidence type="ECO:0000256" key="1">
    <source>
        <dbReference type="SAM" id="MobiDB-lite"/>
    </source>
</evidence>
<dbReference type="InterPro" id="IPR013762">
    <property type="entry name" value="Integrase-like_cat_sf"/>
</dbReference>
<protein>
    <submittedName>
        <fullName evidence="2">Uncharacterized protein</fullName>
    </submittedName>
</protein>
<keyword evidence="3" id="KW-1185">Reference proteome</keyword>
<comment type="caution">
    <text evidence="2">The sequence shown here is derived from an EMBL/GenBank/DDBJ whole genome shotgun (WGS) entry which is preliminary data.</text>
</comment>
<accession>A0A2B8BLH2</accession>
<dbReference type="EMBL" id="PDKW01000039">
    <property type="protein sequence ID" value="PGH58252.1"/>
    <property type="molecule type" value="Genomic_DNA"/>
</dbReference>
<reference evidence="3" key="1">
    <citation type="submission" date="2017-10" db="EMBL/GenBank/DDBJ databases">
        <authorList>
            <person name="Kravchenko I.K."/>
            <person name="Grouzdev D.S."/>
        </authorList>
    </citation>
    <scope>NUCLEOTIDE SEQUENCE [LARGE SCALE GENOMIC DNA]</scope>
    <source>
        <strain evidence="3">B2</strain>
    </source>
</reference>
<dbReference type="AlphaFoldDB" id="A0A2B8BLH2"/>
<sequence>MPNRPNARFPRIIAQFCRQRAAAAFPPREVERLEEYLVDCFRSGKRPPMVSTGWAWTEIATKCGIEPEHLRAKKECVAPLLLALKRELERAPYREAPKPISSSQPTTGAGRPRKNGTASGTGKRTGEGAGRGEIRDPIIDPKTEHNPTESTGGISNKVLRKRTGPKRKLRVHSPPALWDAWEEPDAFHEALDLHMHRHGEGSYALWASIIQPGESFHQTTLYAWRRGTKAPRNAESLDMLTRIEARYRLPSGYFKAKLPHPSRSTSGLSMPGISTSERRRLAWHLPDDFDVRPETEQEEILQWVRDKVISGSTDYRRFQAAAIKNRYGVRFACGSSAHRREEAVHAVDLDEDDPQADLDPELAGGGVNAPPALDEEMARLVQFKTSTLTTIGYQRNGVWGEETAAQKVEHLGLLFGALAAKPTGPVQGFGMRLTDMSFAHLVFPAVWDWYIQWRERRRGFYTNWEIDMLQVAAALTREKTGWLRQTPELANRLKPIKGLVSFQEIDRARADWGEACTQLHQHALIRSKELDRVARVHRDPFEPILPVLEADSPLAEYRKIVDEIIRLMPDEKRYPISAAESVRSILMLRLGLHTGLRQKNLRQLLVCPRGQVHLTERQLANRKCGELRWNDRDGAWELFIPASAFKNATSSFFGKNPFRLPLPDLSGLYGFIDAYLGRHRGRLLRNARDPGTFFVKTVKATSADPSYNQTTFYEAWRLTIQRFGIYNPYTGRGAIKGLLPHGPHNVRDVLATHVLKQTGSYEQASYAIQDTPDVVAKHYGRFLPTDKASLAAQVLNKVWQAA</sequence>
<feature type="region of interest" description="Disordered" evidence="1">
    <location>
        <begin position="93"/>
        <end position="170"/>
    </location>
</feature>
<dbReference type="Proteomes" id="UP000225379">
    <property type="component" value="Unassembled WGS sequence"/>
</dbReference>
<gene>
    <name evidence="2" type="ORF">CRT60_06720</name>
</gene>